<evidence type="ECO:0000313" key="3">
    <source>
        <dbReference type="EMBL" id="MFF3223534.1"/>
    </source>
</evidence>
<reference evidence="3 4" key="1">
    <citation type="submission" date="2024-10" db="EMBL/GenBank/DDBJ databases">
        <title>The Natural Products Discovery Center: Release of the First 8490 Sequenced Strains for Exploring Actinobacteria Biosynthetic Diversity.</title>
        <authorList>
            <person name="Kalkreuter E."/>
            <person name="Kautsar S.A."/>
            <person name="Yang D."/>
            <person name="Bader C.D."/>
            <person name="Teijaro C.N."/>
            <person name="Fluegel L."/>
            <person name="Davis C.M."/>
            <person name="Simpson J.R."/>
            <person name="Lauterbach L."/>
            <person name="Steele A.D."/>
            <person name="Gui C."/>
            <person name="Meng S."/>
            <person name="Li G."/>
            <person name="Viehrig K."/>
            <person name="Ye F."/>
            <person name="Su P."/>
            <person name="Kiefer A.F."/>
            <person name="Nichols A."/>
            <person name="Cepeda A.J."/>
            <person name="Yan W."/>
            <person name="Fan B."/>
            <person name="Jiang Y."/>
            <person name="Adhikari A."/>
            <person name="Zheng C.-J."/>
            <person name="Schuster L."/>
            <person name="Cowan T.M."/>
            <person name="Smanski M.J."/>
            <person name="Chevrette M.G."/>
            <person name="De Carvalho L.P.S."/>
            <person name="Shen B."/>
        </authorList>
    </citation>
    <scope>NUCLEOTIDE SEQUENCE [LARGE SCALE GENOMIC DNA]</scope>
    <source>
        <strain evidence="3 4">NPDC003040</strain>
    </source>
</reference>
<feature type="region of interest" description="Disordered" evidence="1">
    <location>
        <begin position="42"/>
        <end position="62"/>
    </location>
</feature>
<name>A0ABW6QRF3_9NOCA</name>
<evidence type="ECO:0000256" key="1">
    <source>
        <dbReference type="SAM" id="MobiDB-lite"/>
    </source>
</evidence>
<gene>
    <name evidence="3" type="ORF">ACFYV7_12140</name>
</gene>
<keyword evidence="2" id="KW-0732">Signal</keyword>
<dbReference type="RefSeq" id="WP_387716668.1">
    <property type="nucleotide sequence ID" value="NZ_JBIAPI010000002.1"/>
</dbReference>
<organism evidence="3 4">
    <name type="scientific">Nocardia suismassiliense</name>
    <dbReference type="NCBI Taxonomy" id="2077092"/>
    <lineage>
        <taxon>Bacteria</taxon>
        <taxon>Bacillati</taxon>
        <taxon>Actinomycetota</taxon>
        <taxon>Actinomycetes</taxon>
        <taxon>Mycobacteriales</taxon>
        <taxon>Nocardiaceae</taxon>
        <taxon>Nocardia</taxon>
    </lineage>
</organism>
<proteinExistence type="predicted"/>
<feature type="chain" id="PRO_5046009181" description="Secreted protein" evidence="2">
    <location>
        <begin position="26"/>
        <end position="114"/>
    </location>
</feature>
<evidence type="ECO:0000313" key="4">
    <source>
        <dbReference type="Proteomes" id="UP001601948"/>
    </source>
</evidence>
<evidence type="ECO:0008006" key="5">
    <source>
        <dbReference type="Google" id="ProtNLM"/>
    </source>
</evidence>
<dbReference type="Proteomes" id="UP001601948">
    <property type="component" value="Unassembled WGS sequence"/>
</dbReference>
<sequence length="114" mass="10501">MRGKVSDTAASASAALLAAAATATAAASAATAPTTVAAAATTTDADASAAGGPTAGAFPAAPTVSATTGELSAQLGACLLGAGQGISRVVAVRVAAADDQDCECGGKDGQHGNR</sequence>
<protein>
    <recommendedName>
        <fullName evidence="5">Secreted protein</fullName>
    </recommendedName>
</protein>
<dbReference type="EMBL" id="JBIAPI010000002">
    <property type="protein sequence ID" value="MFF3223534.1"/>
    <property type="molecule type" value="Genomic_DNA"/>
</dbReference>
<comment type="caution">
    <text evidence="3">The sequence shown here is derived from an EMBL/GenBank/DDBJ whole genome shotgun (WGS) entry which is preliminary data.</text>
</comment>
<feature type="signal peptide" evidence="2">
    <location>
        <begin position="1"/>
        <end position="25"/>
    </location>
</feature>
<evidence type="ECO:0000256" key="2">
    <source>
        <dbReference type="SAM" id="SignalP"/>
    </source>
</evidence>
<keyword evidence="4" id="KW-1185">Reference proteome</keyword>
<accession>A0ABW6QRF3</accession>